<feature type="repeat" description="WD" evidence="3">
    <location>
        <begin position="891"/>
        <end position="932"/>
    </location>
</feature>
<feature type="repeat" description="WD" evidence="3">
    <location>
        <begin position="1492"/>
        <end position="1533"/>
    </location>
</feature>
<evidence type="ECO:0000256" key="3">
    <source>
        <dbReference type="PROSITE-ProRule" id="PRU00221"/>
    </source>
</evidence>
<evidence type="ECO:0000313" key="9">
    <source>
        <dbReference type="Proteomes" id="UP000326354"/>
    </source>
</evidence>
<feature type="region of interest" description="Disordered" evidence="5">
    <location>
        <begin position="51"/>
        <end position="71"/>
    </location>
</feature>
<dbReference type="PANTHER" id="PTHR19879">
    <property type="entry name" value="TRANSCRIPTION INITIATION FACTOR TFIID"/>
    <property type="match status" value="1"/>
</dbReference>
<dbReference type="InterPro" id="IPR015943">
    <property type="entry name" value="WD40/YVTN_repeat-like_dom_sf"/>
</dbReference>
<feature type="transmembrane region" description="Helical" evidence="6">
    <location>
        <begin position="498"/>
        <end position="518"/>
    </location>
</feature>
<dbReference type="Gene3D" id="1.10.510.10">
    <property type="entry name" value="Transferase(Phosphotransferase) domain 1"/>
    <property type="match status" value="1"/>
</dbReference>
<name>A0A5S9IQA2_UABAM</name>
<dbReference type="InterPro" id="IPR001680">
    <property type="entry name" value="WD40_rpt"/>
</dbReference>
<feature type="repeat" description="WD" evidence="3">
    <location>
        <begin position="1408"/>
        <end position="1449"/>
    </location>
</feature>
<dbReference type="PROSITE" id="PS50082">
    <property type="entry name" value="WD_REPEATS_2"/>
    <property type="match status" value="19"/>
</dbReference>
<dbReference type="SMART" id="SM00320">
    <property type="entry name" value="WD40"/>
    <property type="match status" value="21"/>
</dbReference>
<feature type="domain" description="Protein kinase" evidence="7">
    <location>
        <begin position="100"/>
        <end position="376"/>
    </location>
</feature>
<feature type="repeat" description="WD" evidence="3">
    <location>
        <begin position="1100"/>
        <end position="1125"/>
    </location>
</feature>
<feature type="repeat" description="WD" evidence="3">
    <location>
        <begin position="1367"/>
        <end position="1407"/>
    </location>
</feature>
<organism evidence="8 9">
    <name type="scientific">Uabimicrobium amorphum</name>
    <dbReference type="NCBI Taxonomy" id="2596890"/>
    <lineage>
        <taxon>Bacteria</taxon>
        <taxon>Pseudomonadati</taxon>
        <taxon>Planctomycetota</taxon>
        <taxon>Candidatus Uabimicrobiia</taxon>
        <taxon>Candidatus Uabimicrobiales</taxon>
        <taxon>Candidatus Uabimicrobiaceae</taxon>
        <taxon>Candidatus Uabimicrobium</taxon>
    </lineage>
</organism>
<dbReference type="PROSITE" id="PS50294">
    <property type="entry name" value="WD_REPEATS_REGION"/>
    <property type="match status" value="17"/>
</dbReference>
<dbReference type="PROSITE" id="PS00678">
    <property type="entry name" value="WD_REPEATS_1"/>
    <property type="match status" value="16"/>
</dbReference>
<sequence>MDEDRIKKIWKDVIPEEELENSNPGSTYKSVKLEKGTIASLELPFITLTSDAAQQENSDEEKDTRSTASGGKNHFATALTLKYEDDTRRIGGYATTTLNYELLDEIARGGMGVVFKGKQLSLRREVAIKKIKSAKEDVANKDKFISESLVTAYLDHPNIVPVYDLGQNEKEEVFLAMKLVGGTEWKSLLNPKTAQDKELAQKYNIEKHLGILINVCNAIAYAHSKKIVHNDLKPSNVMVGEFGEVLVMDWGIAVDIRDSDERGDETMTMHRSLVKSPMGTPHYMPWELAEGAGTNIGPWTDVYLLGGILYHILMRTPPHRGGTLEALVSAITGKLPAFPKAIPKELQQICSKALSKEISQRYQSVSDFQKALQGYLQHSESLVISAKARNILKECLQVEQKLLLEKERNKLYAKFAQAVSGFEQALELWQENEEAMRGQHAARLAYANVALINEDFGLADAQIAPVTETGEIKQLKVKIAEARIKKIQMEQATKKLRITVYAALIFIIAGLTVGFLLVNRAQQELAKEKKTVEQQKDAIQQQKDAITKQLAEIGLKKAEEAYQKSLLEDEEININSYMKQERAYRECGAYAGKALDYLRELKDFDDLQNKGRAFVKLALQQRKEVWHSPSYGHSGSPGSLTFTHDDQAIVSIYDDNKLQLWNVKTGKEVAQFKKYMRNALTIAFSADGTILACGMGEFDEEQEEYRDCQVKLWNVKTGREVLRFTKHKMPVKHVVFSEDGNTIFSSSGNNTARLWNINTGKQLSHIQHADTINSAAFHHNNKILATASSDKTVKLWNIQTGKEILQLKGHSDMVTSIAFAKGSKILASASEDQTIRLWDTTSGQELSKIVAHSDAINSIKFNHDGEILASASRDHTIKLWDLQTRKSFLSLTGHTATVNAIAFSHNDQILASASEDHTIRLWNTVSGKELSQIAGHTAAIHSTAFSHDGEILASASRDHTVKLWDTKTGKKLFHLKGHDAAVNAVAFSRHNILASASEDRTIKFWNTTTGQQLSQITAHNATIHAIAFGHDGKTLASGSEDHTIKLWEVETGEELLHLQGHSDTVNAVAFSNDGKFFASASSDKTVRLWDSITGKQLSVFTAHTGKVYSVAFSPNSKMLASSSGDEYGNDCAIKLWECETRKEIAHFVGHDYTVYSVAFHPGGQILASGSYDNTVRLWNIQTGKQISKITGHSDVVYTVAFSPNGSRLASGSGDQSLKVWDVNITNSFLRITPSPHKVNTVAFHSDSKIIASGSWDGKIALWDTTTGKNVANFVGHTGKVHSLAFSHSGKILASGAGIYDDDNEEYQDCSVRLWDVDKGKELIRCNGHNEPIKSVIFSRDGQIVASGSWDNTVRLWDTTTGKELLMLNGYSRNIRSIAFSPQNKMIASSWDGAIRIWNITTGKEIMTLHGHTDDISCLVFHPNGKLLASGANDNTIRLWEIATGKLVSILTGHTSYVLSIAFSPDGNTLASGSWDKTIRLWNVTTGKEFSKLVGHSQSVNSVAFSPNGKILGSGSWDQSVRLWNIEKNKTLPWFDSMGNDKRDSFYSTLQKTPQELTKRLFGLQVNQNMELEPYVYQQRLWQPLKVDFLDK</sequence>
<evidence type="ECO:0000313" key="8">
    <source>
        <dbReference type="EMBL" id="BBM85914.1"/>
    </source>
</evidence>
<feature type="repeat" description="WD" evidence="3">
    <location>
        <begin position="1450"/>
        <end position="1491"/>
    </location>
</feature>
<reference evidence="8 9" key="1">
    <citation type="submission" date="2019-08" db="EMBL/GenBank/DDBJ databases">
        <title>Complete genome sequence of Candidatus Uab amorphum.</title>
        <authorList>
            <person name="Shiratori T."/>
            <person name="Suzuki S."/>
            <person name="Kakizawa Y."/>
            <person name="Ishida K."/>
        </authorList>
    </citation>
    <scope>NUCLEOTIDE SEQUENCE [LARGE SCALE GENOMIC DNA]</scope>
    <source>
        <strain evidence="8 9">SRT547</strain>
    </source>
</reference>
<dbReference type="Gene3D" id="2.130.10.10">
    <property type="entry name" value="YVTN repeat-like/Quinoprotein amine dehydrogenase"/>
    <property type="match status" value="8"/>
</dbReference>
<dbReference type="InterPro" id="IPR020472">
    <property type="entry name" value="WD40_PAC1"/>
</dbReference>
<keyword evidence="2" id="KW-0677">Repeat</keyword>
<proteinExistence type="predicted"/>
<feature type="repeat" description="WD" evidence="3">
    <location>
        <begin position="724"/>
        <end position="765"/>
    </location>
</feature>
<dbReference type="GO" id="GO:0005524">
    <property type="term" value="F:ATP binding"/>
    <property type="evidence" value="ECO:0007669"/>
    <property type="project" value="InterPro"/>
</dbReference>
<dbReference type="OrthoDB" id="9765809at2"/>
<feature type="repeat" description="WD" evidence="3">
    <location>
        <begin position="933"/>
        <end position="974"/>
    </location>
</feature>
<dbReference type="Gene3D" id="3.30.200.20">
    <property type="entry name" value="Phosphorylase Kinase, domain 1"/>
    <property type="match status" value="1"/>
</dbReference>
<dbReference type="PRINTS" id="PR00320">
    <property type="entry name" value="GPROTEINBRPT"/>
</dbReference>
<feature type="repeat" description="WD" evidence="3">
    <location>
        <begin position="1189"/>
        <end position="1223"/>
    </location>
</feature>
<dbReference type="CDD" id="cd14014">
    <property type="entry name" value="STKc_PknB_like"/>
    <property type="match status" value="1"/>
</dbReference>
<keyword evidence="6" id="KW-1133">Transmembrane helix</keyword>
<dbReference type="EMBL" id="AP019860">
    <property type="protein sequence ID" value="BBM85914.1"/>
    <property type="molecule type" value="Genomic_DNA"/>
</dbReference>
<dbReference type="InterPro" id="IPR008271">
    <property type="entry name" value="Ser/Thr_kinase_AS"/>
</dbReference>
<dbReference type="RefSeq" id="WP_151970000.1">
    <property type="nucleotide sequence ID" value="NZ_AP019860.1"/>
</dbReference>
<feature type="repeat" description="WD" evidence="3">
    <location>
        <begin position="765"/>
        <end position="806"/>
    </location>
</feature>
<feature type="repeat" description="WD" evidence="3">
    <location>
        <begin position="1147"/>
        <end position="1188"/>
    </location>
</feature>
<dbReference type="SUPFAM" id="SSF50978">
    <property type="entry name" value="WD40 repeat-like"/>
    <property type="match status" value="1"/>
</dbReference>
<feature type="repeat" description="WD" evidence="3">
    <location>
        <begin position="975"/>
        <end position="1015"/>
    </location>
</feature>
<dbReference type="InterPro" id="IPR000719">
    <property type="entry name" value="Prot_kinase_dom"/>
</dbReference>
<dbReference type="CDD" id="cd00200">
    <property type="entry name" value="WD40"/>
    <property type="match status" value="3"/>
</dbReference>
<keyword evidence="4" id="KW-0175">Coiled coil</keyword>
<accession>A0A5S9IQA2</accession>
<dbReference type="InterPro" id="IPR036322">
    <property type="entry name" value="WD40_repeat_dom_sf"/>
</dbReference>
<dbReference type="GO" id="GO:0004672">
    <property type="term" value="F:protein kinase activity"/>
    <property type="evidence" value="ECO:0007669"/>
    <property type="project" value="InterPro"/>
</dbReference>
<dbReference type="SUPFAM" id="SSF56112">
    <property type="entry name" value="Protein kinase-like (PK-like)"/>
    <property type="match status" value="1"/>
</dbReference>
<evidence type="ECO:0000256" key="5">
    <source>
        <dbReference type="SAM" id="MobiDB-lite"/>
    </source>
</evidence>
<dbReference type="PROSITE" id="PS00108">
    <property type="entry name" value="PROTEIN_KINASE_ST"/>
    <property type="match status" value="1"/>
</dbReference>
<evidence type="ECO:0000256" key="1">
    <source>
        <dbReference type="ARBA" id="ARBA00022574"/>
    </source>
</evidence>
<keyword evidence="6" id="KW-0472">Membrane</keyword>
<dbReference type="Pfam" id="PF00400">
    <property type="entry name" value="WD40"/>
    <property type="match status" value="19"/>
</dbReference>
<dbReference type="InterPro" id="IPR011009">
    <property type="entry name" value="Kinase-like_dom_sf"/>
</dbReference>
<keyword evidence="9" id="KW-1185">Reference proteome</keyword>
<dbReference type="SMART" id="SM00220">
    <property type="entry name" value="S_TKc"/>
    <property type="match status" value="1"/>
</dbReference>
<gene>
    <name evidence="8" type="ORF">UABAM_04296</name>
</gene>
<feature type="repeat" description="WD" evidence="3">
    <location>
        <begin position="807"/>
        <end position="848"/>
    </location>
</feature>
<evidence type="ECO:0000259" key="7">
    <source>
        <dbReference type="PROSITE" id="PS50011"/>
    </source>
</evidence>
<keyword evidence="6" id="KW-0812">Transmembrane</keyword>
<dbReference type="GO" id="GO:0006367">
    <property type="term" value="P:transcription initiation at RNA polymerase II promoter"/>
    <property type="evidence" value="ECO:0007669"/>
    <property type="project" value="TreeGrafter"/>
</dbReference>
<protein>
    <recommendedName>
        <fullName evidence="7">Protein kinase domain-containing protein</fullName>
    </recommendedName>
</protein>
<dbReference type="InterPro" id="IPR019775">
    <property type="entry name" value="WD40_repeat_CS"/>
</dbReference>
<dbReference type="InterPro" id="IPR011047">
    <property type="entry name" value="Quinoprotein_ADH-like_sf"/>
</dbReference>
<dbReference type="KEGG" id="uam:UABAM_04296"/>
<feature type="coiled-coil region" evidence="4">
    <location>
        <begin position="518"/>
        <end position="552"/>
    </location>
</feature>
<dbReference type="PROSITE" id="PS50011">
    <property type="entry name" value="PROTEIN_KINASE_DOM"/>
    <property type="match status" value="1"/>
</dbReference>
<dbReference type="Proteomes" id="UP000326354">
    <property type="component" value="Chromosome"/>
</dbReference>
<feature type="repeat" description="WD" evidence="3">
    <location>
        <begin position="849"/>
        <end position="890"/>
    </location>
</feature>
<dbReference type="SUPFAM" id="SSF50998">
    <property type="entry name" value="Quinoprotein alcohol dehydrogenase-like"/>
    <property type="match status" value="2"/>
</dbReference>
<feature type="repeat" description="WD" evidence="3">
    <location>
        <begin position="1231"/>
        <end position="1272"/>
    </location>
</feature>
<feature type="repeat" description="WD" evidence="3">
    <location>
        <begin position="1058"/>
        <end position="1099"/>
    </location>
</feature>
<evidence type="ECO:0000256" key="4">
    <source>
        <dbReference type="SAM" id="Coils"/>
    </source>
</evidence>
<dbReference type="Pfam" id="PF00069">
    <property type="entry name" value="Pkinase"/>
    <property type="match status" value="1"/>
</dbReference>
<feature type="repeat" description="WD" evidence="3">
    <location>
        <begin position="1016"/>
        <end position="1057"/>
    </location>
</feature>
<feature type="repeat" description="WD" evidence="3">
    <location>
        <begin position="630"/>
        <end position="671"/>
    </location>
</feature>
<evidence type="ECO:0000256" key="6">
    <source>
        <dbReference type="SAM" id="Phobius"/>
    </source>
</evidence>
<dbReference type="PANTHER" id="PTHR19879:SF9">
    <property type="entry name" value="TRANSCRIPTION INITIATION FACTOR TFIID SUBUNIT 5"/>
    <property type="match status" value="1"/>
</dbReference>
<evidence type="ECO:0000256" key="2">
    <source>
        <dbReference type="ARBA" id="ARBA00022737"/>
    </source>
</evidence>
<keyword evidence="1 3" id="KW-0853">WD repeat</keyword>
<feature type="repeat" description="WD" evidence="3">
    <location>
        <begin position="1325"/>
        <end position="1366"/>
    </location>
</feature>